<dbReference type="Proteomes" id="UP000503640">
    <property type="component" value="Unassembled WGS sequence"/>
</dbReference>
<keyword evidence="3" id="KW-1185">Reference proteome</keyword>
<evidence type="ECO:0000313" key="2">
    <source>
        <dbReference type="EMBL" id="GEJ57185.1"/>
    </source>
</evidence>
<dbReference type="AlphaFoldDB" id="A0A7I9VLA0"/>
<comment type="caution">
    <text evidence="2">The sequence shown here is derived from an EMBL/GenBank/DDBJ whole genome shotgun (WGS) entry which is preliminary data.</text>
</comment>
<gene>
    <name evidence="2" type="ORF">AMYX_19260</name>
</gene>
<dbReference type="RefSeq" id="WP_176064664.1">
    <property type="nucleotide sequence ID" value="NZ_BJTG01000004.1"/>
</dbReference>
<dbReference type="PROSITE" id="PS50206">
    <property type="entry name" value="RHODANESE_3"/>
    <property type="match status" value="1"/>
</dbReference>
<organism evidence="2 3">
    <name type="scientific">Anaeromyxobacter diazotrophicus</name>
    <dbReference type="NCBI Taxonomy" id="2590199"/>
    <lineage>
        <taxon>Bacteria</taxon>
        <taxon>Pseudomonadati</taxon>
        <taxon>Myxococcota</taxon>
        <taxon>Myxococcia</taxon>
        <taxon>Myxococcales</taxon>
        <taxon>Cystobacterineae</taxon>
        <taxon>Anaeromyxobacteraceae</taxon>
        <taxon>Anaeromyxobacter</taxon>
    </lineage>
</organism>
<proteinExistence type="predicted"/>
<evidence type="ECO:0000259" key="1">
    <source>
        <dbReference type="PROSITE" id="PS50206"/>
    </source>
</evidence>
<dbReference type="InterPro" id="IPR036873">
    <property type="entry name" value="Rhodanese-like_dom_sf"/>
</dbReference>
<reference evidence="3" key="1">
    <citation type="journal article" date="2020" name="Appl. Environ. Microbiol.">
        <title>Diazotrophic Anaeromyxobacter Isolates from Soils.</title>
        <authorList>
            <person name="Masuda Y."/>
            <person name="Yamanaka H."/>
            <person name="Xu Z.X."/>
            <person name="Shiratori Y."/>
            <person name="Aono T."/>
            <person name="Amachi S."/>
            <person name="Senoo K."/>
            <person name="Itoh H."/>
        </authorList>
    </citation>
    <scope>NUCLEOTIDE SEQUENCE [LARGE SCALE GENOMIC DNA]</scope>
    <source>
        <strain evidence="3">R267</strain>
    </source>
</reference>
<dbReference type="SUPFAM" id="SSF52821">
    <property type="entry name" value="Rhodanese/Cell cycle control phosphatase"/>
    <property type="match status" value="1"/>
</dbReference>
<evidence type="ECO:0000313" key="3">
    <source>
        <dbReference type="Proteomes" id="UP000503640"/>
    </source>
</evidence>
<feature type="domain" description="Rhodanese" evidence="1">
    <location>
        <begin position="17"/>
        <end position="69"/>
    </location>
</feature>
<name>A0A7I9VLA0_9BACT</name>
<accession>A0A7I9VLA0</accession>
<dbReference type="EMBL" id="BJTG01000004">
    <property type="protein sequence ID" value="GEJ57185.1"/>
    <property type="molecule type" value="Genomic_DNA"/>
</dbReference>
<sequence length="69" mass="7344">MEIPRISVAEVGARLAHGARVTFVDARSAHAYETATEQLPGSVRIPPDADVAQLSGRLPREGLVVAYCT</sequence>
<dbReference type="InterPro" id="IPR001763">
    <property type="entry name" value="Rhodanese-like_dom"/>
</dbReference>
<dbReference type="Gene3D" id="3.40.250.10">
    <property type="entry name" value="Rhodanese-like domain"/>
    <property type="match status" value="1"/>
</dbReference>
<protein>
    <recommendedName>
        <fullName evidence="1">Rhodanese domain-containing protein</fullName>
    </recommendedName>
</protein>